<reference evidence="1" key="1">
    <citation type="submission" date="2018-06" db="EMBL/GenBank/DDBJ databases">
        <authorList>
            <person name="Zhirakovskaya E."/>
        </authorList>
    </citation>
    <scope>NUCLEOTIDE SEQUENCE</scope>
</reference>
<gene>
    <name evidence="1" type="ORF">MNBD_GAMMA16-706</name>
</gene>
<sequence length="179" mass="20736">MIEALTIALGKTLVSYLFTVYLGTFSGVSIDGAPNWYYQEAKHQICSFHAEPGGTEKIEFAKDKTQRIMVKKIDGIIEIIIYDNFQKVRDGKEKSLITQFMNDAQLPVFVKKNTDFERIEYHEKPNKVFIKACVDKKILIDYEKNRLQKIKNAITHHRKDKAFDELEGSIFDKPESLEL</sequence>
<dbReference type="EMBL" id="UOFO01000041">
    <property type="protein sequence ID" value="VAW84338.1"/>
    <property type="molecule type" value="Genomic_DNA"/>
</dbReference>
<name>A0A3B0YTV1_9ZZZZ</name>
<accession>A0A3B0YTV1</accession>
<evidence type="ECO:0000313" key="1">
    <source>
        <dbReference type="EMBL" id="VAW84338.1"/>
    </source>
</evidence>
<dbReference type="AlphaFoldDB" id="A0A3B0YTV1"/>
<protein>
    <submittedName>
        <fullName evidence="1">Uncharacterized protein</fullName>
    </submittedName>
</protein>
<organism evidence="1">
    <name type="scientific">hydrothermal vent metagenome</name>
    <dbReference type="NCBI Taxonomy" id="652676"/>
    <lineage>
        <taxon>unclassified sequences</taxon>
        <taxon>metagenomes</taxon>
        <taxon>ecological metagenomes</taxon>
    </lineage>
</organism>
<proteinExistence type="predicted"/>